<keyword evidence="5" id="KW-1185">Reference proteome</keyword>
<proteinExistence type="inferred from homology"/>
<comment type="similarity">
    <text evidence="1">Belongs to the heat shock protein 70 family.</text>
</comment>
<dbReference type="EnsemblMetazoa" id="G1227.5">
    <property type="protein sequence ID" value="G1227.5:cds"/>
    <property type="gene ID" value="G1227"/>
</dbReference>
<keyword evidence="2" id="KW-0547">Nucleotide-binding</keyword>
<protein>
    <recommendedName>
        <fullName evidence="6">Heat shock 70 kDa protein 12B</fullName>
    </recommendedName>
</protein>
<evidence type="ECO:0000256" key="3">
    <source>
        <dbReference type="ARBA" id="ARBA00022840"/>
    </source>
</evidence>
<dbReference type="OrthoDB" id="2963168at2759"/>
<accession>A0A8W8I2U0</accession>
<dbReference type="PANTHER" id="PTHR14187">
    <property type="entry name" value="ALPHA KINASE/ELONGATION FACTOR 2 KINASE"/>
    <property type="match status" value="1"/>
</dbReference>
<dbReference type="PANTHER" id="PTHR14187:SF5">
    <property type="entry name" value="HEAT SHOCK 70 KDA PROTEIN 12A"/>
    <property type="match status" value="1"/>
</dbReference>
<name>A0A8W8I2U0_MAGGI</name>
<evidence type="ECO:0008006" key="6">
    <source>
        <dbReference type="Google" id="ProtNLM"/>
    </source>
</evidence>
<evidence type="ECO:0000256" key="1">
    <source>
        <dbReference type="ARBA" id="ARBA00007381"/>
    </source>
</evidence>
<dbReference type="AlphaFoldDB" id="A0A8W8I2U0"/>
<dbReference type="OMA" id="RNQVSWF"/>
<sequence length="589" mass="66541">MSNFNSTIRSKCKKLFVAAIDFGTTYSGYAFSSTSDWSKVLTSNWTGGKVVTLKTPTALLLDANKEIKAFGYEAEDQYIDLARDEEHEDYYFFHRFKMILHSEKAISRKTKLKDATGKEMEAIKVFELSIKFLVGALMKNLKNSYTDIKQSDVEFVITVPAIWDDRSKQFMREAAKEAGIDKSSLTIALEPEAASIHCQYLPAKDHALSLSKYLGELAVGTKYLVADLGGGTADITVHHKVDDGSLEEMREASGGPWGGKSVDDAFEMFIEDIIGKESMKQLRTTSFDDYLELMRNFEMKKRSVKPGKEGNTFLSVPLGLVQIVKNDKSRKSLEKAIENSPYAGKVTFENWKLKWKNENFLRFFEVTIRNIKAHLREILYDSDMTDVETILMVGGFAECEVVQNAVREHFKTKRVVVPEDAGVSVLKGAVFFGHVPDAISRRKARYTYGIQSWPSFNPAKHPENKKVEVNGKYRCKDVFFKYVTKGQVLTLGYEKAQIFQALNPKEKKLECAIYISDSRDPVFVDDPGCRRLGVLTIPLPDLPDGAAIELEESMIFGETELRFQAKDIFSGKSYEVQMDLLGDTVDEDE</sequence>
<dbReference type="Gene3D" id="3.30.420.40">
    <property type="match status" value="2"/>
</dbReference>
<evidence type="ECO:0000313" key="4">
    <source>
        <dbReference type="EnsemblMetazoa" id="G1227.1:cds"/>
    </source>
</evidence>
<dbReference type="Proteomes" id="UP000005408">
    <property type="component" value="Unassembled WGS sequence"/>
</dbReference>
<dbReference type="EnsemblMetazoa" id="G1227.1">
    <property type="protein sequence ID" value="G1227.1:cds"/>
    <property type="gene ID" value="G1227"/>
</dbReference>
<dbReference type="InterPro" id="IPR013126">
    <property type="entry name" value="Hsp_70_fam"/>
</dbReference>
<keyword evidence="3" id="KW-0067">ATP-binding</keyword>
<organism evidence="4 5">
    <name type="scientific">Magallana gigas</name>
    <name type="common">Pacific oyster</name>
    <name type="synonym">Crassostrea gigas</name>
    <dbReference type="NCBI Taxonomy" id="29159"/>
    <lineage>
        <taxon>Eukaryota</taxon>
        <taxon>Metazoa</taxon>
        <taxon>Spiralia</taxon>
        <taxon>Lophotrochozoa</taxon>
        <taxon>Mollusca</taxon>
        <taxon>Bivalvia</taxon>
        <taxon>Autobranchia</taxon>
        <taxon>Pteriomorphia</taxon>
        <taxon>Ostreida</taxon>
        <taxon>Ostreoidea</taxon>
        <taxon>Ostreidae</taxon>
        <taxon>Magallana</taxon>
    </lineage>
</organism>
<dbReference type="InterPro" id="IPR043129">
    <property type="entry name" value="ATPase_NBD"/>
</dbReference>
<dbReference type="SUPFAM" id="SSF53067">
    <property type="entry name" value="Actin-like ATPase domain"/>
    <property type="match status" value="2"/>
</dbReference>
<dbReference type="GO" id="GO:0005524">
    <property type="term" value="F:ATP binding"/>
    <property type="evidence" value="ECO:0007669"/>
    <property type="project" value="UniProtKB-KW"/>
</dbReference>
<evidence type="ECO:0000256" key="2">
    <source>
        <dbReference type="ARBA" id="ARBA00022741"/>
    </source>
</evidence>
<dbReference type="Pfam" id="PF00012">
    <property type="entry name" value="HSP70"/>
    <property type="match status" value="1"/>
</dbReference>
<dbReference type="GO" id="GO:0140662">
    <property type="term" value="F:ATP-dependent protein folding chaperone"/>
    <property type="evidence" value="ECO:0007669"/>
    <property type="project" value="InterPro"/>
</dbReference>
<dbReference type="CDD" id="cd10229">
    <property type="entry name" value="ASKHA_NBD_HSP70_HSPA12"/>
    <property type="match status" value="1"/>
</dbReference>
<dbReference type="EnsemblMetazoa" id="G1227.9">
    <property type="protein sequence ID" value="G1227.9:cds"/>
    <property type="gene ID" value="G1227"/>
</dbReference>
<evidence type="ECO:0000313" key="5">
    <source>
        <dbReference type="Proteomes" id="UP000005408"/>
    </source>
</evidence>
<reference evidence="4" key="1">
    <citation type="submission" date="2022-08" db="UniProtKB">
        <authorList>
            <consortium name="EnsemblMetazoa"/>
        </authorList>
    </citation>
    <scope>IDENTIFICATION</scope>
    <source>
        <strain evidence="4">05x7-T-G4-1.051#20</strain>
    </source>
</reference>